<evidence type="ECO:0000313" key="1">
    <source>
        <dbReference type="EMBL" id="CAI2373883.1"/>
    </source>
</evidence>
<comment type="caution">
    <text evidence="1">The sequence shown here is derived from an EMBL/GenBank/DDBJ whole genome shotgun (WGS) entry which is preliminary data.</text>
</comment>
<dbReference type="AlphaFoldDB" id="A0AAD2CYJ4"/>
<sequence>MTSKITCDPNLFNQIQAQLLPLLHKRKKIALRETGKQRLYGNTPKNADKLSRTVCQENTNEIIKRFSKMNTKNSKYYLVKVNESIYSNFKSPVRRPKCLSPLEGRTSKKLRAHRSPVTQRTYGIILNVKSRITSPKKIPEIVSSERTIISEKVGKISNECTSSKPIQDNFAKKILRNMNYSRRKKEFAIKPLLTTQDENRQKLLQKAFKARQKLNSLRKPRVKLSAMKTITEESVNCDASSKMIL</sequence>
<organism evidence="1 2">
    <name type="scientific">Euplotes crassus</name>
    <dbReference type="NCBI Taxonomy" id="5936"/>
    <lineage>
        <taxon>Eukaryota</taxon>
        <taxon>Sar</taxon>
        <taxon>Alveolata</taxon>
        <taxon>Ciliophora</taxon>
        <taxon>Intramacronucleata</taxon>
        <taxon>Spirotrichea</taxon>
        <taxon>Hypotrichia</taxon>
        <taxon>Euplotida</taxon>
        <taxon>Euplotidae</taxon>
        <taxon>Moneuplotes</taxon>
    </lineage>
</organism>
<proteinExistence type="predicted"/>
<keyword evidence="2" id="KW-1185">Reference proteome</keyword>
<reference evidence="1" key="1">
    <citation type="submission" date="2023-07" db="EMBL/GenBank/DDBJ databases">
        <authorList>
            <consortium name="AG Swart"/>
            <person name="Singh M."/>
            <person name="Singh A."/>
            <person name="Seah K."/>
            <person name="Emmerich C."/>
        </authorList>
    </citation>
    <scope>NUCLEOTIDE SEQUENCE</scope>
    <source>
        <strain evidence="1">DP1</strain>
    </source>
</reference>
<name>A0AAD2CYJ4_EUPCR</name>
<gene>
    <name evidence="1" type="ORF">ECRASSUSDP1_LOCUS15232</name>
</gene>
<dbReference type="Proteomes" id="UP001295684">
    <property type="component" value="Unassembled WGS sequence"/>
</dbReference>
<accession>A0AAD2CYJ4</accession>
<protein>
    <submittedName>
        <fullName evidence="1">Uncharacterized protein</fullName>
    </submittedName>
</protein>
<evidence type="ECO:0000313" key="2">
    <source>
        <dbReference type="Proteomes" id="UP001295684"/>
    </source>
</evidence>
<dbReference type="EMBL" id="CAMPGE010015250">
    <property type="protein sequence ID" value="CAI2373883.1"/>
    <property type="molecule type" value="Genomic_DNA"/>
</dbReference>